<keyword evidence="5 8" id="KW-0812">Transmembrane</keyword>
<evidence type="ECO:0000256" key="1">
    <source>
        <dbReference type="ARBA" id="ARBA00004651"/>
    </source>
</evidence>
<feature type="transmembrane region" description="Helical" evidence="8">
    <location>
        <begin position="136"/>
        <end position="157"/>
    </location>
</feature>
<gene>
    <name evidence="10" type="ORF">IBL25_18035</name>
</gene>
<accession>A0ABR7RAR5</accession>
<evidence type="ECO:0000256" key="5">
    <source>
        <dbReference type="ARBA" id="ARBA00022692"/>
    </source>
</evidence>
<proteinExistence type="inferred from homology"/>
<dbReference type="Proteomes" id="UP000603940">
    <property type="component" value="Unassembled WGS sequence"/>
</dbReference>
<dbReference type="InterPro" id="IPR020846">
    <property type="entry name" value="MFS_dom"/>
</dbReference>
<dbReference type="Gene3D" id="1.20.1250.20">
    <property type="entry name" value="MFS general substrate transporter like domains"/>
    <property type="match status" value="1"/>
</dbReference>
<sequence>MNNREGSAAFVAPLLVLALGHMISNLLRTLPAISADVLARDIGTTPEGLASLTGAYHLTFAMGQIPLGVALDRFGVKPVALTLMAVVTLAAAASAMVGGPVGFLLTQVALGLGSCGALLCPMTLAAKILSPAKFGLWSGLIQGTGNTGMLLSASPLAWVVENFGWRMGFWVAAGLALLVALLVARLVPAPVPAAMPPGPRPSLLAEAREVIRLGLSRRLRGLVLLAFASFAVIMGLRGLWGGPWLMEIKGLSRIEAGNLLLLFTLALIGGAMLSGMLDRILGHRRLLLILGHAGASLCLLLLVAGGPGGWLSEILGLPMLPAAYDAALFLAFGLAITVQPLAFAMTRALVPPEQAGKALSAVNLSFFLGTAVLQAASGPVAAAGGIGAALVFLALANLLCTGFFMVTTRRQA</sequence>
<dbReference type="EMBL" id="JACTUZ010000101">
    <property type="protein sequence ID" value="MBC9178846.1"/>
    <property type="molecule type" value="Genomic_DNA"/>
</dbReference>
<protein>
    <submittedName>
        <fullName evidence="10">MFS transporter</fullName>
    </submittedName>
</protein>
<keyword evidence="7 8" id="KW-0472">Membrane</keyword>
<feature type="transmembrane region" description="Helical" evidence="8">
    <location>
        <begin position="103"/>
        <end position="124"/>
    </location>
</feature>
<feature type="domain" description="Major facilitator superfamily (MFS) profile" evidence="9">
    <location>
        <begin position="13"/>
        <end position="412"/>
    </location>
</feature>
<dbReference type="Pfam" id="PF07690">
    <property type="entry name" value="MFS_1"/>
    <property type="match status" value="1"/>
</dbReference>
<evidence type="ECO:0000256" key="4">
    <source>
        <dbReference type="ARBA" id="ARBA00022475"/>
    </source>
</evidence>
<feature type="transmembrane region" description="Helical" evidence="8">
    <location>
        <begin position="53"/>
        <end position="71"/>
    </location>
</feature>
<evidence type="ECO:0000256" key="3">
    <source>
        <dbReference type="ARBA" id="ARBA00022448"/>
    </source>
</evidence>
<keyword evidence="4" id="KW-1003">Cell membrane</keyword>
<dbReference type="SUPFAM" id="SSF103473">
    <property type="entry name" value="MFS general substrate transporter"/>
    <property type="match status" value="1"/>
</dbReference>
<feature type="transmembrane region" description="Helical" evidence="8">
    <location>
        <begin position="169"/>
        <end position="187"/>
    </location>
</feature>
<dbReference type="PANTHER" id="PTHR43271:SF2">
    <property type="entry name" value="BLL2771 PROTEIN"/>
    <property type="match status" value="1"/>
</dbReference>
<reference evidence="10 11" key="1">
    <citation type="journal article" date="2009" name="Int. J. Syst. Evol. Microbiol.">
        <title>Transfer of Teichococcus ludipueritiae and Muricoccus roseus to the genus Roseomonas, as Roseomonas ludipueritiae comb. nov. and Roseomonas rosea comb. nov., respectively, and emended description of the genus Roseomonas.</title>
        <authorList>
            <person name="Sanchez-Porro C."/>
            <person name="Gallego V."/>
            <person name="Busse H.J."/>
            <person name="Kampfer P."/>
            <person name="Ventosa A."/>
        </authorList>
    </citation>
    <scope>NUCLEOTIDE SEQUENCE [LARGE SCALE GENOMIC DNA]</scope>
    <source>
        <strain evidence="10 11">DSM 14915</strain>
    </source>
</reference>
<dbReference type="InterPro" id="IPR036259">
    <property type="entry name" value="MFS_trans_sf"/>
</dbReference>
<organism evidence="10 11">
    <name type="scientific">Pseudoroseomonas ludipueritiae</name>
    <dbReference type="NCBI Taxonomy" id="198093"/>
    <lineage>
        <taxon>Bacteria</taxon>
        <taxon>Pseudomonadati</taxon>
        <taxon>Pseudomonadota</taxon>
        <taxon>Alphaproteobacteria</taxon>
        <taxon>Acetobacterales</taxon>
        <taxon>Acetobacteraceae</taxon>
        <taxon>Pseudoroseomonas</taxon>
    </lineage>
</organism>
<feature type="transmembrane region" description="Helical" evidence="8">
    <location>
        <begin position="326"/>
        <end position="346"/>
    </location>
</feature>
<dbReference type="PANTHER" id="PTHR43271">
    <property type="entry name" value="BLL2771 PROTEIN"/>
    <property type="match status" value="1"/>
</dbReference>
<feature type="transmembrane region" description="Helical" evidence="8">
    <location>
        <begin position="222"/>
        <end position="240"/>
    </location>
</feature>
<feature type="transmembrane region" description="Helical" evidence="8">
    <location>
        <begin position="260"/>
        <end position="277"/>
    </location>
</feature>
<keyword evidence="11" id="KW-1185">Reference proteome</keyword>
<evidence type="ECO:0000256" key="2">
    <source>
        <dbReference type="ARBA" id="ARBA00008335"/>
    </source>
</evidence>
<evidence type="ECO:0000313" key="11">
    <source>
        <dbReference type="Proteomes" id="UP000603940"/>
    </source>
</evidence>
<dbReference type="PROSITE" id="PS50850">
    <property type="entry name" value="MFS"/>
    <property type="match status" value="1"/>
</dbReference>
<keyword evidence="6 8" id="KW-1133">Transmembrane helix</keyword>
<feature type="transmembrane region" description="Helical" evidence="8">
    <location>
        <begin position="286"/>
        <end position="306"/>
    </location>
</feature>
<dbReference type="RefSeq" id="WP_187779915.1">
    <property type="nucleotide sequence ID" value="NZ_JACTUZ010000101.1"/>
</dbReference>
<feature type="transmembrane region" description="Helical" evidence="8">
    <location>
        <begin position="78"/>
        <end position="97"/>
    </location>
</feature>
<feature type="transmembrane region" description="Helical" evidence="8">
    <location>
        <begin position="382"/>
        <end position="406"/>
    </location>
</feature>
<evidence type="ECO:0000256" key="8">
    <source>
        <dbReference type="SAM" id="Phobius"/>
    </source>
</evidence>
<evidence type="ECO:0000313" key="10">
    <source>
        <dbReference type="EMBL" id="MBC9178846.1"/>
    </source>
</evidence>
<evidence type="ECO:0000259" key="9">
    <source>
        <dbReference type="PROSITE" id="PS50850"/>
    </source>
</evidence>
<dbReference type="InterPro" id="IPR011701">
    <property type="entry name" value="MFS"/>
</dbReference>
<evidence type="ECO:0000256" key="7">
    <source>
        <dbReference type="ARBA" id="ARBA00023136"/>
    </source>
</evidence>
<comment type="similarity">
    <text evidence="2">Belongs to the major facilitator superfamily.</text>
</comment>
<evidence type="ECO:0000256" key="6">
    <source>
        <dbReference type="ARBA" id="ARBA00022989"/>
    </source>
</evidence>
<comment type="subcellular location">
    <subcellularLocation>
        <location evidence="1">Cell membrane</location>
        <topology evidence="1">Multi-pass membrane protein</topology>
    </subcellularLocation>
</comment>
<feature type="transmembrane region" description="Helical" evidence="8">
    <location>
        <begin position="358"/>
        <end position="376"/>
    </location>
</feature>
<comment type="caution">
    <text evidence="10">The sequence shown here is derived from an EMBL/GenBank/DDBJ whole genome shotgun (WGS) entry which is preliminary data.</text>
</comment>
<name>A0ABR7RAR5_9PROT</name>
<keyword evidence="3" id="KW-0813">Transport</keyword>